<dbReference type="InterPro" id="IPR010255">
    <property type="entry name" value="Haem_peroxidase_sf"/>
</dbReference>
<dbReference type="GO" id="GO:0006979">
    <property type="term" value="P:response to oxidative stress"/>
    <property type="evidence" value="ECO:0007669"/>
    <property type="project" value="InterPro"/>
</dbReference>
<keyword evidence="4" id="KW-0349">Heme</keyword>
<dbReference type="EMBL" id="CACVKT020003883">
    <property type="protein sequence ID" value="CAC5386485.1"/>
    <property type="molecule type" value="Genomic_DNA"/>
</dbReference>
<evidence type="ECO:0000256" key="1">
    <source>
        <dbReference type="ARBA" id="ARBA00004613"/>
    </source>
</evidence>
<proteinExistence type="predicted"/>
<dbReference type="PRINTS" id="PR00457">
    <property type="entry name" value="ANPEROXIDASE"/>
</dbReference>
<evidence type="ECO:0000256" key="4">
    <source>
        <dbReference type="PIRSR" id="PIRSR619791-2"/>
    </source>
</evidence>
<dbReference type="Gene3D" id="1.10.640.10">
    <property type="entry name" value="Haem peroxidase domain superfamily, animal type"/>
    <property type="match status" value="1"/>
</dbReference>
<keyword evidence="4" id="KW-0479">Metal-binding</keyword>
<evidence type="ECO:0000256" key="2">
    <source>
        <dbReference type="ARBA" id="ARBA00022525"/>
    </source>
</evidence>
<keyword evidence="5" id="KW-0575">Peroxidase</keyword>
<dbReference type="Pfam" id="PF03098">
    <property type="entry name" value="An_peroxidase"/>
    <property type="match status" value="1"/>
</dbReference>
<keyword evidence="6" id="KW-1185">Reference proteome</keyword>
<dbReference type="GO" id="GO:0005576">
    <property type="term" value="C:extracellular region"/>
    <property type="evidence" value="ECO:0007669"/>
    <property type="project" value="UniProtKB-SubCell"/>
</dbReference>
<sequence>MKPYSGQRIDIVSESVAEAVALVDRRFQTRGIGQRRLGYDPVSIMNIFSKVKAAPRRVFSMARSADITEIASDIITRRMSITMGDLQGLGMSLRFVTAMDSNCAMKNMICNPADIYRQSNGVCNNLKNPMWGSSISAQPRFIPAHYGDSKNIGMIPRYLSVSGEPLPNPRHISNSVHNGGTSPPRGCQFTVLLTFFGQFVDHDVISTPTKEDRGGFEFRCCNGNMPVSRPECFPFGTPPGEFNSTCMHFVRSEIAPTVDCLPGPRNQMNQASSFLDLSVTYGSTQQTEQDLVDFSTGDQRHTENPFLNSIQTLFLREHNRIADILHGINLHWNGERIYKETRKLLTGIYQHIIFKEFLPALLGDELTLQLGLLPKPVGFNTQYNENVDAGTRNAFGAAAFRIGHTMVGSLVGSSDQNFNEKHNIPLENEFFNPRTIYDRKNFGVEGMLRWMLSQFQSQSDRFLTPTVRNRLFQTRPGNGFDLGALNIQRGRDHGLPSYNSFRRHCGLQPALTFFAGPTGLVDQDKGAALALQMIYKHPDDIDLFPGGLSETPLKGSLVGPTFGCLIGLQFLMYKTGDRFYYENQFPHTGFTMEQLNIIKQQSLSSLLCRNTDIHSVQPKAFVSPLPGIHRQPCYSFPRLGEQELNAWRERH</sequence>
<dbReference type="Proteomes" id="UP000507470">
    <property type="component" value="Unassembled WGS sequence"/>
</dbReference>
<accession>A0A6J8BRB0</accession>
<dbReference type="OrthoDB" id="6505174at2759"/>
<evidence type="ECO:0000256" key="3">
    <source>
        <dbReference type="ARBA" id="ARBA00023180"/>
    </source>
</evidence>
<keyword evidence="4" id="KW-0408">Iron</keyword>
<dbReference type="InterPro" id="IPR037120">
    <property type="entry name" value="Haem_peroxidase_sf_animal"/>
</dbReference>
<reference evidence="5 6" key="1">
    <citation type="submission" date="2020-06" db="EMBL/GenBank/DDBJ databases">
        <authorList>
            <person name="Li R."/>
            <person name="Bekaert M."/>
        </authorList>
    </citation>
    <scope>NUCLEOTIDE SEQUENCE [LARGE SCALE GENOMIC DNA]</scope>
    <source>
        <strain evidence="6">wild</strain>
    </source>
</reference>
<dbReference type="PROSITE" id="PS50292">
    <property type="entry name" value="PEROXIDASE_3"/>
    <property type="match status" value="1"/>
</dbReference>
<dbReference type="PANTHER" id="PTHR11475:SF4">
    <property type="entry name" value="CHORION PEROXIDASE"/>
    <property type="match status" value="1"/>
</dbReference>
<evidence type="ECO:0000313" key="6">
    <source>
        <dbReference type="Proteomes" id="UP000507470"/>
    </source>
</evidence>
<dbReference type="GO" id="GO:0020037">
    <property type="term" value="F:heme binding"/>
    <property type="evidence" value="ECO:0007669"/>
    <property type="project" value="InterPro"/>
</dbReference>
<dbReference type="AlphaFoldDB" id="A0A6J8BRB0"/>
<protein>
    <submittedName>
        <fullName evidence="5">PXDN</fullName>
        <ecNumber evidence="5">1.11.1.7</ecNumber>
    </submittedName>
</protein>
<keyword evidence="5" id="KW-0560">Oxidoreductase</keyword>
<dbReference type="GO" id="GO:0046872">
    <property type="term" value="F:metal ion binding"/>
    <property type="evidence" value="ECO:0007669"/>
    <property type="project" value="UniProtKB-KW"/>
</dbReference>
<feature type="binding site" description="axial binding residue" evidence="4">
    <location>
        <position position="404"/>
    </location>
    <ligand>
        <name>heme b</name>
        <dbReference type="ChEBI" id="CHEBI:60344"/>
    </ligand>
    <ligandPart>
        <name>Fe</name>
        <dbReference type="ChEBI" id="CHEBI:18248"/>
    </ligandPart>
</feature>
<dbReference type="PANTHER" id="PTHR11475">
    <property type="entry name" value="OXIDASE/PEROXIDASE"/>
    <property type="match status" value="1"/>
</dbReference>
<gene>
    <name evidence="5" type="ORF">MCOR_21914</name>
</gene>
<dbReference type="SUPFAM" id="SSF48113">
    <property type="entry name" value="Heme-dependent peroxidases"/>
    <property type="match status" value="1"/>
</dbReference>
<dbReference type="GO" id="GO:0140825">
    <property type="term" value="F:lactoperoxidase activity"/>
    <property type="evidence" value="ECO:0007669"/>
    <property type="project" value="UniProtKB-EC"/>
</dbReference>
<dbReference type="CDD" id="cd09823">
    <property type="entry name" value="peroxinectin_like"/>
    <property type="match status" value="1"/>
</dbReference>
<name>A0A6J8BRB0_MYTCO</name>
<comment type="subcellular location">
    <subcellularLocation>
        <location evidence="1">Secreted</location>
    </subcellularLocation>
</comment>
<evidence type="ECO:0000313" key="5">
    <source>
        <dbReference type="EMBL" id="CAC5386485.1"/>
    </source>
</evidence>
<dbReference type="EC" id="1.11.1.7" evidence="5"/>
<dbReference type="InterPro" id="IPR019791">
    <property type="entry name" value="Haem_peroxidase_animal"/>
</dbReference>
<keyword evidence="2" id="KW-0964">Secreted</keyword>
<keyword evidence="3" id="KW-0325">Glycoprotein</keyword>
<organism evidence="5 6">
    <name type="scientific">Mytilus coruscus</name>
    <name type="common">Sea mussel</name>
    <dbReference type="NCBI Taxonomy" id="42192"/>
    <lineage>
        <taxon>Eukaryota</taxon>
        <taxon>Metazoa</taxon>
        <taxon>Spiralia</taxon>
        <taxon>Lophotrochozoa</taxon>
        <taxon>Mollusca</taxon>
        <taxon>Bivalvia</taxon>
        <taxon>Autobranchia</taxon>
        <taxon>Pteriomorphia</taxon>
        <taxon>Mytilida</taxon>
        <taxon>Mytiloidea</taxon>
        <taxon>Mytilidae</taxon>
        <taxon>Mytilinae</taxon>
        <taxon>Mytilus</taxon>
    </lineage>
</organism>